<sequence length="400" mass="45685">MSTLGIIVEYNPFHNGHLFHFQQAKKITKADTTIAVMSGSFLQRGEPAIIDKWTRTKMALAQGVDLVIELPTIYATQSADWFAYGATFLLDQLNVDHLVFGSERNSLDLLNDVSDLLLNETTRFKKHLKETLSLGHSYPKALALSINHFLGKEDIEITQPNDILGIQYILNLKKMNSSVKVHTIKREYAGYHDPNISSHPIASATAIRKSIFTNNSLKDILSVVPNSTYQLLIQEFKQNRFNSWDNFFTTLQIMATGKDKLELSNIHGMLEGLENRIKQQLLAASSFSELMNLLTTKRYTKTKIQRTLLYLLLNLTKDKVRSLNVKKGPQYIRVLGFNDVGRAFLRRKKHDLNLPLITNIPRDKPLMLEIDINASKIYEAGFKNPSMIIDEYKQAPIYWK</sequence>
<comment type="caution">
    <text evidence="4">The sequence shown here is derived from an EMBL/GenBank/DDBJ whole genome shotgun (WGS) entry which is preliminary data.</text>
</comment>
<name>A0A1D2YXC2_9BACI</name>
<dbReference type="PANTHER" id="PTHR37825">
    <property type="entry name" value="TRNA(MET) CYTIDINE ACETATE LIGASE"/>
    <property type="match status" value="1"/>
</dbReference>
<dbReference type="InterPro" id="IPR008513">
    <property type="entry name" value="tRNA(Met)_cyd_acetate_ligase"/>
</dbReference>
<keyword evidence="3" id="KW-0547">Nucleotide-binding</keyword>
<dbReference type="GO" id="GO:0000049">
    <property type="term" value="F:tRNA binding"/>
    <property type="evidence" value="ECO:0007669"/>
    <property type="project" value="UniProtKB-KW"/>
</dbReference>
<protein>
    <recommendedName>
        <fullName evidence="3">tRNA(Met) cytidine acetate ligase</fullName>
        <ecNumber evidence="3">6.3.4.-</ecNumber>
    </recommendedName>
</protein>
<evidence type="ECO:0000313" key="5">
    <source>
        <dbReference type="Proteomes" id="UP000243739"/>
    </source>
</evidence>
<accession>A0A1D2YXC2</accession>
<dbReference type="Gene3D" id="3.40.50.620">
    <property type="entry name" value="HUPs"/>
    <property type="match status" value="1"/>
</dbReference>
<proteinExistence type="inferred from homology"/>
<feature type="binding site" evidence="3">
    <location>
        <begin position="7"/>
        <end position="20"/>
    </location>
    <ligand>
        <name>ATP</name>
        <dbReference type="ChEBI" id="CHEBI:30616"/>
    </ligand>
</feature>
<dbReference type="GO" id="GO:0006400">
    <property type="term" value="P:tRNA modification"/>
    <property type="evidence" value="ECO:0007669"/>
    <property type="project" value="UniProtKB-UniRule"/>
</dbReference>
<evidence type="ECO:0000313" key="4">
    <source>
        <dbReference type="EMBL" id="OEG00352.1"/>
    </source>
</evidence>
<dbReference type="GO" id="GO:0016879">
    <property type="term" value="F:ligase activity, forming carbon-nitrogen bonds"/>
    <property type="evidence" value="ECO:0007669"/>
    <property type="project" value="UniProtKB-UniRule"/>
</dbReference>
<dbReference type="AlphaFoldDB" id="A0A1D2YXC2"/>
<dbReference type="SUPFAM" id="SSF52374">
    <property type="entry name" value="Nucleotidylyl transferase"/>
    <property type="match status" value="1"/>
</dbReference>
<keyword evidence="1 3" id="KW-0436">Ligase</keyword>
<dbReference type="HAMAP" id="MF_01539">
    <property type="entry name" value="TmcAL"/>
    <property type="match status" value="1"/>
</dbReference>
<keyword evidence="3" id="KW-0963">Cytoplasm</keyword>
<comment type="subcellular location">
    <subcellularLocation>
        <location evidence="3">Cytoplasm</location>
    </subcellularLocation>
</comment>
<dbReference type="EC" id="6.3.4.-" evidence="3"/>
<comment type="similarity">
    <text evidence="3">Belongs to the TmcAL family.</text>
</comment>
<dbReference type="EMBL" id="MIJF01000001">
    <property type="protein sequence ID" value="OEG00352.1"/>
    <property type="molecule type" value="Genomic_DNA"/>
</dbReference>
<gene>
    <name evidence="3" type="primary">tmcAL</name>
    <name evidence="4" type="ORF">BHF71_00125</name>
</gene>
<dbReference type="STRING" id="337097.BHF71_00125"/>
<organism evidence="4 5">
    <name type="scientific">Vulcanibacillus modesticaldus</name>
    <dbReference type="NCBI Taxonomy" id="337097"/>
    <lineage>
        <taxon>Bacteria</taxon>
        <taxon>Bacillati</taxon>
        <taxon>Bacillota</taxon>
        <taxon>Bacilli</taxon>
        <taxon>Bacillales</taxon>
        <taxon>Bacillaceae</taxon>
        <taxon>Vulcanibacillus</taxon>
    </lineage>
</organism>
<evidence type="ECO:0000256" key="2">
    <source>
        <dbReference type="ARBA" id="ARBA00022694"/>
    </source>
</evidence>
<keyword evidence="2 3" id="KW-0819">tRNA processing</keyword>
<dbReference type="Pfam" id="PF05636">
    <property type="entry name" value="HIGH_NTase1"/>
    <property type="match status" value="1"/>
</dbReference>
<dbReference type="Proteomes" id="UP000243739">
    <property type="component" value="Unassembled WGS sequence"/>
</dbReference>
<dbReference type="RefSeq" id="WP_069655665.1">
    <property type="nucleotide sequence ID" value="NZ_MIJF01000001.1"/>
</dbReference>
<keyword evidence="3" id="KW-0820">tRNA-binding</keyword>
<dbReference type="InterPro" id="IPR014729">
    <property type="entry name" value="Rossmann-like_a/b/a_fold"/>
</dbReference>
<dbReference type="GO" id="GO:0005737">
    <property type="term" value="C:cytoplasm"/>
    <property type="evidence" value="ECO:0007669"/>
    <property type="project" value="UniProtKB-SubCell"/>
</dbReference>
<keyword evidence="5" id="KW-1185">Reference proteome</keyword>
<dbReference type="PANTHER" id="PTHR37825:SF1">
    <property type="entry name" value="TRNA(MET) CYTIDINE ACETATE LIGASE"/>
    <property type="match status" value="1"/>
</dbReference>
<comment type="function">
    <text evidence="3">Catalyzes the formation of N(4)-acetylcytidine (ac(4)C) at the wobble position of elongator tRNA(Met), using acetate and ATP as substrates. First activates an acetate ion to form acetyladenylate (Ac-AMP) and then transfers the acetyl group to tRNA to form ac(4)C34.</text>
</comment>
<dbReference type="NCBIfam" id="NF010191">
    <property type="entry name" value="PRK13670.1"/>
    <property type="match status" value="1"/>
</dbReference>
<feature type="binding site" evidence="3">
    <location>
        <position position="161"/>
    </location>
    <ligand>
        <name>ATP</name>
        <dbReference type="ChEBI" id="CHEBI:30616"/>
    </ligand>
</feature>
<feature type="binding site" evidence="3">
    <location>
        <position position="186"/>
    </location>
    <ligand>
        <name>ATP</name>
        <dbReference type="ChEBI" id="CHEBI:30616"/>
    </ligand>
</feature>
<keyword evidence="3" id="KW-0067">ATP-binding</keyword>
<keyword evidence="3" id="KW-0694">RNA-binding</keyword>
<feature type="binding site" evidence="3">
    <location>
        <position position="101"/>
    </location>
    <ligand>
        <name>ATP</name>
        <dbReference type="ChEBI" id="CHEBI:30616"/>
    </ligand>
</feature>
<comment type="catalytic activity">
    <reaction evidence="3">
        <text>cytidine(34) in elongator tRNA(Met) + acetate + ATP = N(4)-acetylcytidine(34) in elongator tRNA(Met) + AMP + diphosphate</text>
        <dbReference type="Rhea" id="RHEA:58144"/>
        <dbReference type="Rhea" id="RHEA-COMP:10693"/>
        <dbReference type="Rhea" id="RHEA-COMP:10694"/>
        <dbReference type="ChEBI" id="CHEBI:30089"/>
        <dbReference type="ChEBI" id="CHEBI:30616"/>
        <dbReference type="ChEBI" id="CHEBI:33019"/>
        <dbReference type="ChEBI" id="CHEBI:74900"/>
        <dbReference type="ChEBI" id="CHEBI:82748"/>
        <dbReference type="ChEBI" id="CHEBI:456215"/>
    </reaction>
</comment>
<evidence type="ECO:0000256" key="1">
    <source>
        <dbReference type="ARBA" id="ARBA00022598"/>
    </source>
</evidence>
<dbReference type="GO" id="GO:0005524">
    <property type="term" value="F:ATP binding"/>
    <property type="evidence" value="ECO:0007669"/>
    <property type="project" value="UniProtKB-KW"/>
</dbReference>
<reference evidence="4 5" key="1">
    <citation type="submission" date="2016-09" db="EMBL/GenBank/DDBJ databases">
        <title>Draft genome sequence for the type strain of Vulcanibacillus modesticaldus BR, a strictly anaerobic, moderately thermophilic, and nitrate-reducing bacterium from deep sea-hydrothermal vents of the Mid-Atlantic Ridge.</title>
        <authorList>
            <person name="Abin C.A."/>
            <person name="Hollibaugh J.T."/>
        </authorList>
    </citation>
    <scope>NUCLEOTIDE SEQUENCE [LARGE SCALE GENOMIC DNA]</scope>
    <source>
        <strain evidence="4 5">BR</strain>
    </source>
</reference>
<evidence type="ECO:0000256" key="3">
    <source>
        <dbReference type="HAMAP-Rule" id="MF_01539"/>
    </source>
</evidence>
<comment type="caution">
    <text evidence="3">Lacks conserved residue(s) required for the propagation of feature annotation.</text>
</comment>